<reference evidence="1 2" key="1">
    <citation type="submission" date="2019-05" db="EMBL/GenBank/DDBJ databases">
        <authorList>
            <consortium name="Science for Life Laboratories"/>
        </authorList>
    </citation>
    <scope>NUCLEOTIDE SEQUENCE [LARGE SCALE GENOMIC DNA]</scope>
    <source>
        <strain evidence="1">Soil9</strain>
    </source>
</reference>
<dbReference type="KEGG" id="gms:SOIL9_53120"/>
<evidence type="ECO:0000313" key="2">
    <source>
        <dbReference type="Proteomes" id="UP000464178"/>
    </source>
</evidence>
<accession>A0A6P2CZ18</accession>
<protein>
    <recommendedName>
        <fullName evidence="3">DUF3467 domain-containing protein</fullName>
    </recommendedName>
</protein>
<dbReference type="Pfam" id="PF11950">
    <property type="entry name" value="DUF3467"/>
    <property type="match status" value="1"/>
</dbReference>
<organism evidence="1 2">
    <name type="scientific">Gemmata massiliana</name>
    <dbReference type="NCBI Taxonomy" id="1210884"/>
    <lineage>
        <taxon>Bacteria</taxon>
        <taxon>Pseudomonadati</taxon>
        <taxon>Planctomycetota</taxon>
        <taxon>Planctomycetia</taxon>
        <taxon>Gemmatales</taxon>
        <taxon>Gemmataceae</taxon>
        <taxon>Gemmata</taxon>
    </lineage>
</organism>
<dbReference type="EMBL" id="LR593886">
    <property type="protein sequence ID" value="VTR92402.1"/>
    <property type="molecule type" value="Genomic_DNA"/>
</dbReference>
<name>A0A6P2CZ18_9BACT</name>
<dbReference type="InterPro" id="IPR021857">
    <property type="entry name" value="DUF3467"/>
</dbReference>
<evidence type="ECO:0008006" key="3">
    <source>
        <dbReference type="Google" id="ProtNLM"/>
    </source>
</evidence>
<evidence type="ECO:0000313" key="1">
    <source>
        <dbReference type="EMBL" id="VTR92402.1"/>
    </source>
</evidence>
<dbReference type="RefSeq" id="WP_162667274.1">
    <property type="nucleotide sequence ID" value="NZ_LR593886.1"/>
</dbReference>
<gene>
    <name evidence="1" type="ORF">SOIL9_53120</name>
</gene>
<dbReference type="AlphaFoldDB" id="A0A6P2CZ18"/>
<proteinExistence type="predicted"/>
<dbReference type="Proteomes" id="UP000464178">
    <property type="component" value="Chromosome"/>
</dbReference>
<keyword evidence="2" id="KW-1185">Reference proteome</keyword>
<sequence>MSEEVKPAPAPAQNPQQQVQIPVDVTNRETVYANFVQAHLNADEVYLELGTFSQVVTPAGPDPITLTHRVIMNFVTAKRLADLLKRAVAQHEQMFGVVELDPNRRLRVPQQQRPNGM</sequence>